<comment type="caution">
    <text evidence="1">The sequence shown here is derived from an EMBL/GenBank/DDBJ whole genome shotgun (WGS) entry which is preliminary data.</text>
</comment>
<proteinExistence type="predicted"/>
<protein>
    <submittedName>
        <fullName evidence="1">Uncharacterized protein</fullName>
    </submittedName>
</protein>
<evidence type="ECO:0000313" key="2">
    <source>
        <dbReference type="Proteomes" id="UP001212170"/>
    </source>
</evidence>
<sequence>MKTSAIALIEVEILFCRGSAQKIETDSRKQLLEKMQIQLDIHNERHTATNLYGKNPENFEHKKKTHLMYVLV</sequence>
<evidence type="ECO:0000313" key="1">
    <source>
        <dbReference type="EMBL" id="MDA6072548.1"/>
    </source>
</evidence>
<organism evidence="1 2">
    <name type="scientific">Flavobacterium azizsancarii</name>
    <dbReference type="NCBI Taxonomy" id="2961580"/>
    <lineage>
        <taxon>Bacteria</taxon>
        <taxon>Pseudomonadati</taxon>
        <taxon>Bacteroidota</taxon>
        <taxon>Flavobacteriia</taxon>
        <taxon>Flavobacteriales</taxon>
        <taxon>Flavobacteriaceae</taxon>
        <taxon>Flavobacterium</taxon>
    </lineage>
</organism>
<dbReference type="Proteomes" id="UP001212170">
    <property type="component" value="Unassembled WGS sequence"/>
</dbReference>
<reference evidence="1 2" key="1">
    <citation type="journal article" date="2023" name="Chemosphere">
        <title>Whole genome analysis of Flavobacterium aziz-sancarii sp. nov., isolated from Ardley Island (Antarctica), revealed a rich resistome and bioremediation potential.</title>
        <authorList>
            <person name="Otur C."/>
            <person name="Okay S."/>
            <person name="Kurt-Kizildogan A."/>
        </authorList>
    </citation>
    <scope>NUCLEOTIDE SEQUENCE [LARGE SCALE GENOMIC DNA]</scope>
    <source>
        <strain evidence="1 2">AC</strain>
    </source>
</reference>
<name>A0ABT4WIX7_9FLAO</name>
<dbReference type="RefSeq" id="WP_271338512.1">
    <property type="nucleotide sequence ID" value="NZ_JAMZNK010000068.1"/>
</dbReference>
<gene>
    <name evidence="1" type="ORF">NJT12_23280</name>
</gene>
<dbReference type="EMBL" id="JAMZNK010000068">
    <property type="protein sequence ID" value="MDA6072548.1"/>
    <property type="molecule type" value="Genomic_DNA"/>
</dbReference>
<accession>A0ABT4WIX7</accession>
<keyword evidence="2" id="KW-1185">Reference proteome</keyword>